<name>A0A381U9K2_9ZZZZ</name>
<organism evidence="1">
    <name type="scientific">marine metagenome</name>
    <dbReference type="NCBI Taxonomy" id="408172"/>
    <lineage>
        <taxon>unclassified sequences</taxon>
        <taxon>metagenomes</taxon>
        <taxon>ecological metagenomes</taxon>
    </lineage>
</organism>
<gene>
    <name evidence="1" type="ORF">METZ01_LOCUS77703</name>
</gene>
<sequence length="126" mass="14457">MLKWFIVGAIAVAIILVGSYGRIPFTEISLATSAETQATAVAENTPRKPRSEALFQVRKFLEEECANGDIYLKNAHRFEAVWMRMPWTNDHHYREGHEWTVTDQLSGAFWRYYEDTGEIVSVKADC</sequence>
<reference evidence="1" key="1">
    <citation type="submission" date="2018-05" db="EMBL/GenBank/DDBJ databases">
        <authorList>
            <person name="Lanie J.A."/>
            <person name="Ng W.-L."/>
            <person name="Kazmierczak K.M."/>
            <person name="Andrzejewski T.M."/>
            <person name="Davidsen T.M."/>
            <person name="Wayne K.J."/>
            <person name="Tettelin H."/>
            <person name="Glass J.I."/>
            <person name="Rusch D."/>
            <person name="Podicherti R."/>
            <person name="Tsui H.-C.T."/>
            <person name="Winkler M.E."/>
        </authorList>
    </citation>
    <scope>NUCLEOTIDE SEQUENCE</scope>
</reference>
<evidence type="ECO:0000313" key="1">
    <source>
        <dbReference type="EMBL" id="SVA24849.1"/>
    </source>
</evidence>
<dbReference type="AlphaFoldDB" id="A0A381U9K2"/>
<accession>A0A381U9K2</accession>
<protein>
    <submittedName>
        <fullName evidence="1">Uncharacterized protein</fullName>
    </submittedName>
</protein>
<dbReference type="EMBL" id="UINC01005998">
    <property type="protein sequence ID" value="SVA24849.1"/>
    <property type="molecule type" value="Genomic_DNA"/>
</dbReference>
<proteinExistence type="predicted"/>